<reference evidence="3 4" key="1">
    <citation type="submission" date="2019-01" db="EMBL/GenBank/DDBJ databases">
        <title>Nocardioides guangzhouensis sp. nov., an actinobacterium isolated from soil.</title>
        <authorList>
            <person name="Fu Y."/>
            <person name="Cai Y."/>
            <person name="Lin Z."/>
            <person name="Chen P."/>
        </authorList>
    </citation>
    <scope>NUCLEOTIDE SEQUENCE [LARGE SCALE GENOMIC DNA]</scope>
    <source>
        <strain evidence="3 4">NBRC 105384</strain>
    </source>
</reference>
<evidence type="ECO:0000259" key="2">
    <source>
        <dbReference type="Pfam" id="PF12728"/>
    </source>
</evidence>
<accession>A0A4V1Z223</accession>
<gene>
    <name evidence="3" type="ORF">ETU37_08090</name>
</gene>
<comment type="caution">
    <text evidence="3">The sequence shown here is derived from an EMBL/GenBank/DDBJ whole genome shotgun (WGS) entry which is preliminary data.</text>
</comment>
<dbReference type="RefSeq" id="WP_129986725.1">
    <property type="nucleotide sequence ID" value="NZ_SDPU01000020.1"/>
</dbReference>
<dbReference type="Pfam" id="PF12728">
    <property type="entry name" value="HTH_17"/>
    <property type="match status" value="1"/>
</dbReference>
<dbReference type="NCBIfam" id="TIGR01764">
    <property type="entry name" value="excise"/>
    <property type="match status" value="1"/>
</dbReference>
<keyword evidence="4" id="KW-1185">Reference proteome</keyword>
<dbReference type="GO" id="GO:0003677">
    <property type="term" value="F:DNA binding"/>
    <property type="evidence" value="ECO:0007669"/>
    <property type="project" value="InterPro"/>
</dbReference>
<evidence type="ECO:0000256" key="1">
    <source>
        <dbReference type="SAM" id="MobiDB-lite"/>
    </source>
</evidence>
<dbReference type="InterPro" id="IPR041657">
    <property type="entry name" value="HTH_17"/>
</dbReference>
<dbReference type="OrthoDB" id="3834290at2"/>
<evidence type="ECO:0000313" key="4">
    <source>
        <dbReference type="Proteomes" id="UP000291189"/>
    </source>
</evidence>
<dbReference type="AlphaFoldDB" id="A0A4V1Z223"/>
<proteinExistence type="predicted"/>
<sequence length="128" mass="14661">MKADFDPANVLGCDLEQAQWLMRGHVVTPGEVEAVALACYRWRVHQRDPNSYWVTVGQAAAILGVSRDELRMMLAERRLPFATHRSGVRLMRRQQIQEVANRRATSSRDPHISDLVGGVRRPRYARPR</sequence>
<organism evidence="3 4">
    <name type="scientific">Nocardioides iriomotensis</name>
    <dbReference type="NCBI Taxonomy" id="715784"/>
    <lineage>
        <taxon>Bacteria</taxon>
        <taxon>Bacillati</taxon>
        <taxon>Actinomycetota</taxon>
        <taxon>Actinomycetes</taxon>
        <taxon>Propionibacteriales</taxon>
        <taxon>Nocardioidaceae</taxon>
        <taxon>Nocardioides</taxon>
    </lineage>
</organism>
<feature type="region of interest" description="Disordered" evidence="1">
    <location>
        <begin position="99"/>
        <end position="128"/>
    </location>
</feature>
<dbReference type="EMBL" id="SDPU01000020">
    <property type="protein sequence ID" value="RYU12906.1"/>
    <property type="molecule type" value="Genomic_DNA"/>
</dbReference>
<dbReference type="Proteomes" id="UP000291189">
    <property type="component" value="Unassembled WGS sequence"/>
</dbReference>
<dbReference type="InterPro" id="IPR010093">
    <property type="entry name" value="SinI_DNA-bd"/>
</dbReference>
<name>A0A4V1Z223_9ACTN</name>
<feature type="domain" description="Helix-turn-helix" evidence="2">
    <location>
        <begin position="53"/>
        <end position="103"/>
    </location>
</feature>
<protein>
    <recommendedName>
        <fullName evidence="2">Helix-turn-helix domain-containing protein</fullName>
    </recommendedName>
</protein>
<evidence type="ECO:0000313" key="3">
    <source>
        <dbReference type="EMBL" id="RYU12906.1"/>
    </source>
</evidence>